<dbReference type="EMBL" id="CAJPEX010000110">
    <property type="protein sequence ID" value="CAG0913411.1"/>
    <property type="molecule type" value="Genomic_DNA"/>
</dbReference>
<dbReference type="SUPFAM" id="SSF57756">
    <property type="entry name" value="Retrovirus zinc finger-like domains"/>
    <property type="match status" value="2"/>
</dbReference>
<keyword evidence="9" id="KW-1185">Reference proteome</keyword>
<gene>
    <name evidence="8" type="ORF">NMOB1V02_LOCUS1158</name>
</gene>
<dbReference type="EMBL" id="OA882147">
    <property type="protein sequence ID" value="CAD7273259.1"/>
    <property type="molecule type" value="Genomic_DNA"/>
</dbReference>
<evidence type="ECO:0000256" key="1">
    <source>
        <dbReference type="ARBA" id="ARBA00022723"/>
    </source>
</evidence>
<evidence type="ECO:0000256" key="2">
    <source>
        <dbReference type="ARBA" id="ARBA00022737"/>
    </source>
</evidence>
<sequence>MTRWARSATSKASNRRVPEDGTPWEKLQAQSTSREAVSGDESKGSDSIESDDPKKEEELAARKREVERKKFFFEGSWVTAETKSSLIELRKASEEIPNETAKLKIESEIRLLRRREEKTTKRLKRKLCFRCRSGDHQLADCPETELNTALLDSAGSLIRGVSSGICFRCGSDKHIAKHCNGKVSAKKGKYPFATCFICTEKGHISSECPKNTKGIYLNGGSCRLCGSVLHLRKECPGLKRTEYDIARPKRMAGPSVPTKPKRVVQF</sequence>
<dbReference type="FunFam" id="4.10.60.10:FF:000091">
    <property type="entry name" value="Zinc finger CCHC-type-containing 9"/>
    <property type="match status" value="1"/>
</dbReference>
<dbReference type="Gene3D" id="4.10.60.10">
    <property type="entry name" value="Zinc finger, CCHC-type"/>
    <property type="match status" value="2"/>
</dbReference>
<dbReference type="GO" id="GO:0008270">
    <property type="term" value="F:zinc ion binding"/>
    <property type="evidence" value="ECO:0007669"/>
    <property type="project" value="UniProtKB-KW"/>
</dbReference>
<name>A0A7R9G9N9_9CRUS</name>
<dbReference type="Pfam" id="PF00098">
    <property type="entry name" value="zf-CCHC"/>
    <property type="match status" value="1"/>
</dbReference>
<proteinExistence type="predicted"/>
<dbReference type="InterPro" id="IPR042246">
    <property type="entry name" value="ZCCHC9"/>
</dbReference>
<keyword evidence="4" id="KW-0862">Zinc</keyword>
<evidence type="ECO:0000313" key="8">
    <source>
        <dbReference type="EMBL" id="CAD7273259.1"/>
    </source>
</evidence>
<dbReference type="InterPro" id="IPR036875">
    <property type="entry name" value="Znf_CCHC_sf"/>
</dbReference>
<dbReference type="GO" id="GO:0003676">
    <property type="term" value="F:nucleic acid binding"/>
    <property type="evidence" value="ECO:0007669"/>
    <property type="project" value="InterPro"/>
</dbReference>
<keyword evidence="3 5" id="KW-0863">Zinc-finger</keyword>
<accession>A0A7R9G9N9</accession>
<organism evidence="8">
    <name type="scientific">Notodromas monacha</name>
    <dbReference type="NCBI Taxonomy" id="399045"/>
    <lineage>
        <taxon>Eukaryota</taxon>
        <taxon>Metazoa</taxon>
        <taxon>Ecdysozoa</taxon>
        <taxon>Arthropoda</taxon>
        <taxon>Crustacea</taxon>
        <taxon>Oligostraca</taxon>
        <taxon>Ostracoda</taxon>
        <taxon>Podocopa</taxon>
        <taxon>Podocopida</taxon>
        <taxon>Cypridocopina</taxon>
        <taxon>Cypridoidea</taxon>
        <taxon>Cyprididae</taxon>
        <taxon>Notodromas</taxon>
    </lineage>
</organism>
<feature type="domain" description="CCHC-type" evidence="7">
    <location>
        <begin position="166"/>
        <end position="179"/>
    </location>
</feature>
<dbReference type="InterPro" id="IPR001878">
    <property type="entry name" value="Znf_CCHC"/>
</dbReference>
<dbReference type="PANTHER" id="PTHR46242:SF1">
    <property type="entry name" value="ZINC FINGER CCHC DOMAIN-CONTAINING PROTEIN 9"/>
    <property type="match status" value="1"/>
</dbReference>
<evidence type="ECO:0000313" key="9">
    <source>
        <dbReference type="Proteomes" id="UP000678499"/>
    </source>
</evidence>
<dbReference type="OrthoDB" id="3863715at2759"/>
<dbReference type="PROSITE" id="PS50158">
    <property type="entry name" value="ZF_CCHC"/>
    <property type="match status" value="2"/>
</dbReference>
<evidence type="ECO:0000256" key="4">
    <source>
        <dbReference type="ARBA" id="ARBA00022833"/>
    </source>
</evidence>
<evidence type="ECO:0000259" key="7">
    <source>
        <dbReference type="PROSITE" id="PS50158"/>
    </source>
</evidence>
<feature type="compositionally biased region" description="Basic and acidic residues" evidence="6">
    <location>
        <begin position="40"/>
        <end position="60"/>
    </location>
</feature>
<dbReference type="Proteomes" id="UP000678499">
    <property type="component" value="Unassembled WGS sequence"/>
</dbReference>
<feature type="region of interest" description="Disordered" evidence="6">
    <location>
        <begin position="1"/>
        <end position="60"/>
    </location>
</feature>
<protein>
    <recommendedName>
        <fullName evidence="7">CCHC-type domain-containing protein</fullName>
    </recommendedName>
</protein>
<evidence type="ECO:0000256" key="3">
    <source>
        <dbReference type="ARBA" id="ARBA00022771"/>
    </source>
</evidence>
<reference evidence="8" key="1">
    <citation type="submission" date="2020-11" db="EMBL/GenBank/DDBJ databases">
        <authorList>
            <person name="Tran Van P."/>
        </authorList>
    </citation>
    <scope>NUCLEOTIDE SEQUENCE</scope>
</reference>
<dbReference type="SMART" id="SM00343">
    <property type="entry name" value="ZnF_C2HC"/>
    <property type="match status" value="4"/>
</dbReference>
<feature type="domain" description="CCHC-type" evidence="7">
    <location>
        <begin position="195"/>
        <end position="210"/>
    </location>
</feature>
<dbReference type="PANTHER" id="PTHR46242">
    <property type="entry name" value="ZINC FINGER CCHC DOMAIN-CONTAINING PROTEIN 9 ZCCHC9"/>
    <property type="match status" value="1"/>
</dbReference>
<evidence type="ECO:0000256" key="6">
    <source>
        <dbReference type="SAM" id="MobiDB-lite"/>
    </source>
</evidence>
<evidence type="ECO:0000256" key="5">
    <source>
        <dbReference type="PROSITE-ProRule" id="PRU00047"/>
    </source>
</evidence>
<dbReference type="AlphaFoldDB" id="A0A7R9G9N9"/>
<dbReference type="GO" id="GO:0005730">
    <property type="term" value="C:nucleolus"/>
    <property type="evidence" value="ECO:0007669"/>
    <property type="project" value="TreeGrafter"/>
</dbReference>
<keyword evidence="1" id="KW-0479">Metal-binding</keyword>
<keyword evidence="2" id="KW-0677">Repeat</keyword>